<dbReference type="FunFam" id="1.10.510.10:FF:000084">
    <property type="entry name" value="Wall-associated receptor kinase 2"/>
    <property type="match status" value="1"/>
</dbReference>
<keyword evidence="15" id="KW-0325">Glycoprotein</keyword>
<dbReference type="InterPro" id="IPR001881">
    <property type="entry name" value="EGF-like_Ca-bd_dom"/>
</dbReference>
<reference evidence="25" key="2">
    <citation type="journal article" date="2018" name="BMC Genomics">
        <title>A manually annotated Actinidia chinensis var. chinensis (kiwifruit) genome highlights the challenges associated with draft genomes and gene prediction in plants.</title>
        <authorList>
            <person name="Pilkington S.M."/>
            <person name="Crowhurst R."/>
            <person name="Hilario E."/>
            <person name="Nardozza S."/>
            <person name="Fraser L."/>
            <person name="Peng Y."/>
            <person name="Gunaseelan K."/>
            <person name="Simpson R."/>
            <person name="Tahir J."/>
            <person name="Deroles S.C."/>
            <person name="Templeton K."/>
            <person name="Luo Z."/>
            <person name="Davy M."/>
            <person name="Cheng C."/>
            <person name="McNeilage M."/>
            <person name="Scaglione D."/>
            <person name="Liu Y."/>
            <person name="Zhang Q."/>
            <person name="Datson P."/>
            <person name="De Silva N."/>
            <person name="Gardiner S.E."/>
            <person name="Bassett H."/>
            <person name="Chagne D."/>
            <person name="McCallum J."/>
            <person name="Dzierzon H."/>
            <person name="Deng C."/>
            <person name="Wang Y.Y."/>
            <person name="Barron L."/>
            <person name="Manako K."/>
            <person name="Bowen J."/>
            <person name="Foster T.M."/>
            <person name="Erridge Z.A."/>
            <person name="Tiffin H."/>
            <person name="Waite C.N."/>
            <person name="Davies K.M."/>
            <person name="Grierson E.P."/>
            <person name="Laing W.A."/>
            <person name="Kirk R."/>
            <person name="Chen X."/>
            <person name="Wood M."/>
            <person name="Montefiori M."/>
            <person name="Brummell D.A."/>
            <person name="Schwinn K.E."/>
            <person name="Catanach A."/>
            <person name="Fullerton C."/>
            <person name="Li D."/>
            <person name="Meiyalaghan S."/>
            <person name="Nieuwenhuizen N."/>
            <person name="Read N."/>
            <person name="Prakash R."/>
            <person name="Hunter D."/>
            <person name="Zhang H."/>
            <person name="McKenzie M."/>
            <person name="Knabel M."/>
            <person name="Harris A."/>
            <person name="Allan A.C."/>
            <person name="Gleave A."/>
            <person name="Chen A."/>
            <person name="Janssen B.J."/>
            <person name="Plunkett B."/>
            <person name="Ampomah-Dwamena C."/>
            <person name="Voogd C."/>
            <person name="Leif D."/>
            <person name="Lafferty D."/>
            <person name="Souleyre E.J.F."/>
            <person name="Varkonyi-Gasic E."/>
            <person name="Gambi F."/>
            <person name="Hanley J."/>
            <person name="Yao J.L."/>
            <person name="Cheung J."/>
            <person name="David K.M."/>
            <person name="Warren B."/>
            <person name="Marsh K."/>
            <person name="Snowden K.C."/>
            <person name="Lin-Wang K."/>
            <person name="Brian L."/>
            <person name="Martinez-Sanchez M."/>
            <person name="Wang M."/>
            <person name="Ileperuma N."/>
            <person name="Macnee N."/>
            <person name="Campin R."/>
            <person name="McAtee P."/>
            <person name="Drummond R.S.M."/>
            <person name="Espley R.V."/>
            <person name="Ireland H.S."/>
            <person name="Wu R."/>
            <person name="Atkinson R.G."/>
            <person name="Karunairetnam S."/>
            <person name="Bulley S."/>
            <person name="Chunkath S."/>
            <person name="Hanley Z."/>
            <person name="Storey R."/>
            <person name="Thrimawithana A.H."/>
            <person name="Thomson S."/>
            <person name="David C."/>
            <person name="Testolin R."/>
            <person name="Huang H."/>
            <person name="Hellens R.P."/>
            <person name="Schaffer R.J."/>
        </authorList>
    </citation>
    <scope>NUCLEOTIDE SEQUENCE [LARGE SCALE GENOMIC DNA]</scope>
    <source>
        <strain evidence="25">cv. Red5</strain>
    </source>
</reference>
<proteinExistence type="predicted"/>
<dbReference type="InterPro" id="IPR000719">
    <property type="entry name" value="Prot_kinase_dom"/>
</dbReference>
<feature type="chain" id="PRO_5015316766" evidence="21">
    <location>
        <begin position="16"/>
        <end position="715"/>
    </location>
</feature>
<dbReference type="OMA" id="ICHMENS"/>
<dbReference type="FunFam" id="2.10.25.10:FF:000628">
    <property type="entry name" value="Wall-associated receptor kinase 2"/>
    <property type="match status" value="1"/>
</dbReference>
<dbReference type="GO" id="GO:0030247">
    <property type="term" value="F:polysaccharide binding"/>
    <property type="evidence" value="ECO:0007669"/>
    <property type="project" value="InterPro"/>
</dbReference>
<keyword evidence="12 20" id="KW-1133">Transmembrane helix</keyword>
<dbReference type="Pfam" id="PF07645">
    <property type="entry name" value="EGF_CA"/>
    <property type="match status" value="1"/>
</dbReference>
<dbReference type="Pfam" id="PF13947">
    <property type="entry name" value="GUB_WAK_bind"/>
    <property type="match status" value="1"/>
</dbReference>
<dbReference type="GO" id="GO:0007166">
    <property type="term" value="P:cell surface receptor signaling pathway"/>
    <property type="evidence" value="ECO:0007669"/>
    <property type="project" value="InterPro"/>
</dbReference>
<keyword evidence="2" id="KW-0723">Serine/threonine-protein kinase</keyword>
<dbReference type="PROSITE" id="PS00108">
    <property type="entry name" value="PROTEIN_KINASE_ST"/>
    <property type="match status" value="1"/>
</dbReference>
<sequence>MAMSLPLIFLQLVLAWLLGAAAMAASQALPGCENRCGNINIPYPFGTREGCYIDNQFLVACNASNNPPKLFLMQSNIEVTDIFVWGALRILSPIGYDCYNAQGGPGDNFIPWMSLNRFPISNTQNKFTAVGCNTYAIVNGVQGRSFTTGCLSFCDSINNVINGSCSGIGCCQTSIPKEVRSFNMTMQSYDNHANVWDFNPCSYAFVAEEAAYNFSSLDLANLQNREKLPVMLDWAVGNETCDEARKNQKSYACKENSECYNFDNGPGYRCNCSEGYEGNPYLSNGCQDIDECMISRPCSMICLNLPGTYNCSCPKGFEGDGRKHGSGCRRIPSKRHPSVNIAIGVCSGIGSLLLIIVAWWLHKVLKKRQELKRKEFFFKRNGGLLFEQQLSSSVEKTKLFKETELDKATDHYNEDRILGRGGQGTVYKGMLSDGRIVAIKKSKVIDEGVEQFINEVVILSQINHRNVVKLLGCCLETDVPQLVYEFISNGTLSQHIHDPNEEFLLSWEMRLEIAIEVAEALSHLHCATSVPIYHRDIKSTNILLDDKFKAKVSDFGTSRSVAVDQTHFTTQVKGTLGYLDPEFFQSSQFTEKSDVYSFGVVLVELLTGQKAISSTSSHESKSLATRFIRSIEDDRLFEILDPKIIKVGRKEEMVAVAQLAQRCLNLKGKKRPFMREVAVVLERIRMSRENSTTQQNYEVVNTTQLMTARRGMLLL</sequence>
<keyword evidence="11" id="KW-0067">ATP-binding</keyword>
<feature type="domain" description="Protein kinase" evidence="22">
    <location>
        <begin position="412"/>
        <end position="684"/>
    </location>
</feature>
<dbReference type="Gene3D" id="2.10.25.10">
    <property type="entry name" value="Laminin"/>
    <property type="match status" value="2"/>
</dbReference>
<evidence type="ECO:0000256" key="3">
    <source>
        <dbReference type="ARBA" id="ARBA00022536"/>
    </source>
</evidence>
<evidence type="ECO:0000256" key="15">
    <source>
        <dbReference type="ARBA" id="ARBA00023180"/>
    </source>
</evidence>
<feature type="disulfide bond" evidence="19">
    <location>
        <begin position="292"/>
        <end position="302"/>
    </location>
</feature>
<dbReference type="SMART" id="SM00179">
    <property type="entry name" value="EGF_CA"/>
    <property type="match status" value="1"/>
</dbReference>
<dbReference type="SUPFAM" id="SSF57196">
    <property type="entry name" value="EGF/Laminin"/>
    <property type="match status" value="1"/>
</dbReference>
<evidence type="ECO:0000256" key="2">
    <source>
        <dbReference type="ARBA" id="ARBA00022527"/>
    </source>
</evidence>
<dbReference type="InParanoid" id="A0A2R6RNQ7"/>
<accession>A0A2R6RNQ7</accession>
<feature type="domain" description="EGF-like" evidence="23">
    <location>
        <begin position="288"/>
        <end position="320"/>
    </location>
</feature>
<dbReference type="PANTHER" id="PTHR27005:SF515">
    <property type="entry name" value="WALL-ASSOCIATED RECEPTOR KINASE-LIKE 10-RELATED"/>
    <property type="match status" value="1"/>
</dbReference>
<dbReference type="GO" id="GO:0005886">
    <property type="term" value="C:plasma membrane"/>
    <property type="evidence" value="ECO:0007669"/>
    <property type="project" value="TreeGrafter"/>
</dbReference>
<keyword evidence="5" id="KW-0808">Transferase</keyword>
<keyword evidence="10 24" id="KW-0418">Kinase</keyword>
<dbReference type="FunFam" id="3.30.200.20:FF:000043">
    <property type="entry name" value="Wall-associated receptor kinase 2"/>
    <property type="match status" value="1"/>
</dbReference>
<dbReference type="InterPro" id="IPR000742">
    <property type="entry name" value="EGF"/>
</dbReference>
<evidence type="ECO:0000256" key="19">
    <source>
        <dbReference type="PROSITE-ProRule" id="PRU00076"/>
    </source>
</evidence>
<evidence type="ECO:0000256" key="17">
    <source>
        <dbReference type="ARBA" id="ARBA00047951"/>
    </source>
</evidence>
<evidence type="ECO:0000256" key="20">
    <source>
        <dbReference type="SAM" id="Phobius"/>
    </source>
</evidence>
<comment type="function">
    <text evidence="18">Serine/threonine-protein kinase that may function as a signaling receptor of extracellular matrix component. Binding to pectin may have significance in the control of cell expansion, morphogenesis and development.</text>
</comment>
<dbReference type="PANTHER" id="PTHR27005">
    <property type="entry name" value="WALL-ASSOCIATED RECEPTOR KINASE-LIKE 21"/>
    <property type="match status" value="1"/>
</dbReference>
<dbReference type="STRING" id="1590841.A0A2R6RNQ7"/>
<keyword evidence="24" id="KW-0675">Receptor</keyword>
<evidence type="ECO:0000256" key="16">
    <source>
        <dbReference type="ARBA" id="ARBA00047558"/>
    </source>
</evidence>
<dbReference type="GO" id="GO:0005509">
    <property type="term" value="F:calcium ion binding"/>
    <property type="evidence" value="ECO:0007669"/>
    <property type="project" value="InterPro"/>
</dbReference>
<dbReference type="PROSITE" id="PS50011">
    <property type="entry name" value="PROTEIN_KINASE_DOM"/>
    <property type="match status" value="1"/>
</dbReference>
<keyword evidence="6 20" id="KW-0812">Transmembrane</keyword>
<keyword evidence="14 19" id="KW-1015">Disulfide bond</keyword>
<dbReference type="GO" id="GO:0004674">
    <property type="term" value="F:protein serine/threonine kinase activity"/>
    <property type="evidence" value="ECO:0007669"/>
    <property type="project" value="UniProtKB-KW"/>
</dbReference>
<dbReference type="Gene3D" id="3.30.200.20">
    <property type="entry name" value="Phosphorylase Kinase, domain 1"/>
    <property type="match status" value="1"/>
</dbReference>
<dbReference type="CDD" id="cd00054">
    <property type="entry name" value="EGF_CA"/>
    <property type="match status" value="1"/>
</dbReference>
<keyword evidence="7 21" id="KW-0732">Signal</keyword>
<dbReference type="EMBL" id="NKQK01000004">
    <property type="protein sequence ID" value="PSS31664.1"/>
    <property type="molecule type" value="Genomic_DNA"/>
</dbReference>
<dbReference type="Gramene" id="PSS31664">
    <property type="protein sequence ID" value="PSS31664"/>
    <property type="gene ID" value="CEY00_Acc05032"/>
</dbReference>
<organism evidence="24 25">
    <name type="scientific">Actinidia chinensis var. chinensis</name>
    <name type="common">Chinese soft-hair kiwi</name>
    <dbReference type="NCBI Taxonomy" id="1590841"/>
    <lineage>
        <taxon>Eukaryota</taxon>
        <taxon>Viridiplantae</taxon>
        <taxon>Streptophyta</taxon>
        <taxon>Embryophyta</taxon>
        <taxon>Tracheophyta</taxon>
        <taxon>Spermatophyta</taxon>
        <taxon>Magnoliopsida</taxon>
        <taxon>eudicotyledons</taxon>
        <taxon>Gunneridae</taxon>
        <taxon>Pentapetalae</taxon>
        <taxon>asterids</taxon>
        <taxon>Ericales</taxon>
        <taxon>Actinidiaceae</taxon>
        <taxon>Actinidia</taxon>
    </lineage>
</organism>
<evidence type="ECO:0000256" key="5">
    <source>
        <dbReference type="ARBA" id="ARBA00022679"/>
    </source>
</evidence>
<evidence type="ECO:0000256" key="1">
    <source>
        <dbReference type="ARBA" id="ARBA00004479"/>
    </source>
</evidence>
<evidence type="ECO:0000313" key="25">
    <source>
        <dbReference type="Proteomes" id="UP000241394"/>
    </source>
</evidence>
<dbReference type="InterPro" id="IPR025287">
    <property type="entry name" value="WAK_GUB"/>
</dbReference>
<evidence type="ECO:0000256" key="18">
    <source>
        <dbReference type="ARBA" id="ARBA00058961"/>
    </source>
</evidence>
<dbReference type="InterPro" id="IPR018097">
    <property type="entry name" value="EGF_Ca-bd_CS"/>
</dbReference>
<dbReference type="InterPro" id="IPR011009">
    <property type="entry name" value="Kinase-like_dom_sf"/>
</dbReference>
<evidence type="ECO:0000256" key="9">
    <source>
        <dbReference type="ARBA" id="ARBA00022741"/>
    </source>
</evidence>
<dbReference type="Proteomes" id="UP000241394">
    <property type="component" value="Chromosome LG4"/>
</dbReference>
<evidence type="ECO:0000256" key="12">
    <source>
        <dbReference type="ARBA" id="ARBA00022989"/>
    </source>
</evidence>
<keyword evidence="4" id="KW-0597">Phosphoprotein</keyword>
<keyword evidence="3 19" id="KW-0245">EGF-like domain</keyword>
<evidence type="ECO:0000256" key="13">
    <source>
        <dbReference type="ARBA" id="ARBA00023136"/>
    </source>
</evidence>
<dbReference type="Gene3D" id="1.10.510.10">
    <property type="entry name" value="Transferase(Phosphotransferase) domain 1"/>
    <property type="match status" value="1"/>
</dbReference>
<comment type="caution">
    <text evidence="19">Lacks conserved residue(s) required for the propagation of feature annotation.</text>
</comment>
<dbReference type="GO" id="GO:0005524">
    <property type="term" value="F:ATP binding"/>
    <property type="evidence" value="ECO:0007669"/>
    <property type="project" value="UniProtKB-KW"/>
</dbReference>
<dbReference type="AlphaFoldDB" id="A0A2R6RNQ7"/>
<dbReference type="SMART" id="SM00220">
    <property type="entry name" value="S_TKc"/>
    <property type="match status" value="1"/>
</dbReference>
<dbReference type="Pfam" id="PF00069">
    <property type="entry name" value="Pkinase"/>
    <property type="match status" value="1"/>
</dbReference>
<dbReference type="FunCoup" id="A0A2R6RNQ7">
    <property type="interactions" value="259"/>
</dbReference>
<comment type="subcellular location">
    <subcellularLocation>
        <location evidence="1">Membrane</location>
        <topology evidence="1">Single-pass type I membrane protein</topology>
    </subcellularLocation>
</comment>
<evidence type="ECO:0000256" key="7">
    <source>
        <dbReference type="ARBA" id="ARBA00022729"/>
    </source>
</evidence>
<dbReference type="InterPro" id="IPR049883">
    <property type="entry name" value="NOTCH1_EGF-like"/>
</dbReference>
<evidence type="ECO:0000313" key="24">
    <source>
        <dbReference type="EMBL" id="PSS31664.1"/>
    </source>
</evidence>
<dbReference type="PROSITE" id="PS50026">
    <property type="entry name" value="EGF_3"/>
    <property type="match status" value="1"/>
</dbReference>
<dbReference type="SUPFAM" id="SSF56112">
    <property type="entry name" value="Protein kinase-like (PK-like)"/>
    <property type="match status" value="1"/>
</dbReference>
<evidence type="ECO:0000256" key="14">
    <source>
        <dbReference type="ARBA" id="ARBA00023157"/>
    </source>
</evidence>
<keyword evidence="9" id="KW-0547">Nucleotide-binding</keyword>
<dbReference type="CDD" id="cd14066">
    <property type="entry name" value="STKc_IRAK"/>
    <property type="match status" value="1"/>
</dbReference>
<evidence type="ECO:0000259" key="22">
    <source>
        <dbReference type="PROSITE" id="PS50011"/>
    </source>
</evidence>
<comment type="catalytic activity">
    <reaction evidence="16">
        <text>L-seryl-[protein] + ATP = O-phospho-L-seryl-[protein] + ADP + H(+)</text>
        <dbReference type="Rhea" id="RHEA:17989"/>
        <dbReference type="Rhea" id="RHEA-COMP:9863"/>
        <dbReference type="Rhea" id="RHEA-COMP:11604"/>
        <dbReference type="ChEBI" id="CHEBI:15378"/>
        <dbReference type="ChEBI" id="CHEBI:29999"/>
        <dbReference type="ChEBI" id="CHEBI:30616"/>
        <dbReference type="ChEBI" id="CHEBI:83421"/>
        <dbReference type="ChEBI" id="CHEBI:456216"/>
    </reaction>
</comment>
<evidence type="ECO:0000256" key="8">
    <source>
        <dbReference type="ARBA" id="ARBA00022737"/>
    </source>
</evidence>
<dbReference type="PROSITE" id="PS01187">
    <property type="entry name" value="EGF_CA"/>
    <property type="match status" value="1"/>
</dbReference>
<dbReference type="InterPro" id="IPR000152">
    <property type="entry name" value="EGF-type_Asp/Asn_hydroxyl_site"/>
</dbReference>
<evidence type="ECO:0000256" key="11">
    <source>
        <dbReference type="ARBA" id="ARBA00022840"/>
    </source>
</evidence>
<dbReference type="InterPro" id="IPR008271">
    <property type="entry name" value="Ser/Thr_kinase_AS"/>
</dbReference>
<evidence type="ECO:0000256" key="4">
    <source>
        <dbReference type="ARBA" id="ARBA00022553"/>
    </source>
</evidence>
<evidence type="ECO:0000256" key="6">
    <source>
        <dbReference type="ARBA" id="ARBA00022692"/>
    </source>
</evidence>
<comment type="caution">
    <text evidence="24">The sequence shown here is derived from an EMBL/GenBank/DDBJ whole genome shotgun (WGS) entry which is preliminary data.</text>
</comment>
<gene>
    <name evidence="24" type="ORF">CEY00_Acc05032</name>
</gene>
<protein>
    <submittedName>
        <fullName evidence="24">Wall-associated receptor kinase</fullName>
    </submittedName>
</protein>
<dbReference type="SMART" id="SM00181">
    <property type="entry name" value="EGF"/>
    <property type="match status" value="2"/>
</dbReference>
<comment type="catalytic activity">
    <reaction evidence="17">
        <text>L-threonyl-[protein] + ATP = O-phospho-L-threonyl-[protein] + ADP + H(+)</text>
        <dbReference type="Rhea" id="RHEA:46608"/>
        <dbReference type="Rhea" id="RHEA-COMP:11060"/>
        <dbReference type="Rhea" id="RHEA-COMP:11605"/>
        <dbReference type="ChEBI" id="CHEBI:15378"/>
        <dbReference type="ChEBI" id="CHEBI:30013"/>
        <dbReference type="ChEBI" id="CHEBI:30616"/>
        <dbReference type="ChEBI" id="CHEBI:61977"/>
        <dbReference type="ChEBI" id="CHEBI:456216"/>
    </reaction>
</comment>
<dbReference type="OrthoDB" id="4062651at2759"/>
<evidence type="ECO:0000259" key="23">
    <source>
        <dbReference type="PROSITE" id="PS50026"/>
    </source>
</evidence>
<feature type="signal peptide" evidence="21">
    <location>
        <begin position="1"/>
        <end position="15"/>
    </location>
</feature>
<evidence type="ECO:0000256" key="10">
    <source>
        <dbReference type="ARBA" id="ARBA00022777"/>
    </source>
</evidence>
<evidence type="ECO:0000256" key="21">
    <source>
        <dbReference type="SAM" id="SignalP"/>
    </source>
</evidence>
<feature type="transmembrane region" description="Helical" evidence="20">
    <location>
        <begin position="339"/>
        <end position="361"/>
    </location>
</feature>
<name>A0A2R6RNQ7_ACTCC</name>
<dbReference type="InterPro" id="IPR045274">
    <property type="entry name" value="WAK-like"/>
</dbReference>
<dbReference type="FunFam" id="2.10.25.10:FF:000038">
    <property type="entry name" value="Fibrillin 2"/>
    <property type="match status" value="1"/>
</dbReference>
<dbReference type="PROSITE" id="PS00010">
    <property type="entry name" value="ASX_HYDROXYL"/>
    <property type="match status" value="1"/>
</dbReference>
<keyword evidence="13 20" id="KW-0472">Membrane</keyword>
<reference evidence="24 25" key="1">
    <citation type="submission" date="2017-07" db="EMBL/GenBank/DDBJ databases">
        <title>An improved, manually edited Actinidia chinensis var. chinensis (kiwifruit) genome highlights the challenges associated with draft genomes and gene prediction in plants.</title>
        <authorList>
            <person name="Pilkington S."/>
            <person name="Crowhurst R."/>
            <person name="Hilario E."/>
            <person name="Nardozza S."/>
            <person name="Fraser L."/>
            <person name="Peng Y."/>
            <person name="Gunaseelan K."/>
            <person name="Simpson R."/>
            <person name="Tahir J."/>
            <person name="Deroles S."/>
            <person name="Templeton K."/>
            <person name="Luo Z."/>
            <person name="Davy M."/>
            <person name="Cheng C."/>
            <person name="Mcneilage M."/>
            <person name="Scaglione D."/>
            <person name="Liu Y."/>
            <person name="Zhang Q."/>
            <person name="Datson P."/>
            <person name="De Silva N."/>
            <person name="Gardiner S."/>
            <person name="Bassett H."/>
            <person name="Chagne D."/>
            <person name="Mccallum J."/>
            <person name="Dzierzon H."/>
            <person name="Deng C."/>
            <person name="Wang Y.-Y."/>
            <person name="Barron N."/>
            <person name="Manako K."/>
            <person name="Bowen J."/>
            <person name="Foster T."/>
            <person name="Erridge Z."/>
            <person name="Tiffin H."/>
            <person name="Waite C."/>
            <person name="Davies K."/>
            <person name="Grierson E."/>
            <person name="Laing W."/>
            <person name="Kirk R."/>
            <person name="Chen X."/>
            <person name="Wood M."/>
            <person name="Montefiori M."/>
            <person name="Brummell D."/>
            <person name="Schwinn K."/>
            <person name="Catanach A."/>
            <person name="Fullerton C."/>
            <person name="Li D."/>
            <person name="Meiyalaghan S."/>
            <person name="Nieuwenhuizen N."/>
            <person name="Read N."/>
            <person name="Prakash R."/>
            <person name="Hunter D."/>
            <person name="Zhang H."/>
            <person name="Mckenzie M."/>
            <person name="Knabel M."/>
            <person name="Harris A."/>
            <person name="Allan A."/>
            <person name="Chen A."/>
            <person name="Janssen B."/>
            <person name="Plunkett B."/>
            <person name="Dwamena C."/>
            <person name="Voogd C."/>
            <person name="Leif D."/>
            <person name="Lafferty D."/>
            <person name="Souleyre E."/>
            <person name="Varkonyi-Gasic E."/>
            <person name="Gambi F."/>
            <person name="Hanley J."/>
            <person name="Yao J.-L."/>
            <person name="Cheung J."/>
            <person name="David K."/>
            <person name="Warren B."/>
            <person name="Marsh K."/>
            <person name="Snowden K."/>
            <person name="Lin-Wang K."/>
            <person name="Brian L."/>
            <person name="Martinez-Sanchez M."/>
            <person name="Wang M."/>
            <person name="Ileperuma N."/>
            <person name="Macnee N."/>
            <person name="Campin R."/>
            <person name="Mcatee P."/>
            <person name="Drummond R."/>
            <person name="Espley R."/>
            <person name="Ireland H."/>
            <person name="Wu R."/>
            <person name="Atkinson R."/>
            <person name="Karunairetnam S."/>
            <person name="Bulley S."/>
            <person name="Chunkath S."/>
            <person name="Hanley Z."/>
            <person name="Storey R."/>
            <person name="Thrimawithana A."/>
            <person name="Thomson S."/>
            <person name="David C."/>
            <person name="Testolin R."/>
        </authorList>
    </citation>
    <scope>NUCLEOTIDE SEQUENCE [LARGE SCALE GENOMIC DNA]</scope>
    <source>
        <strain evidence="25">cv. Red5</strain>
        <tissue evidence="24">Young leaf</tissue>
    </source>
</reference>
<keyword evidence="8" id="KW-0677">Repeat</keyword>
<keyword evidence="25" id="KW-1185">Reference proteome</keyword>